<dbReference type="EMBL" id="FO082274">
    <property type="protein sequence ID" value="CCO16423.1"/>
    <property type="molecule type" value="Genomic_DNA"/>
</dbReference>
<feature type="region of interest" description="Disordered" evidence="6">
    <location>
        <begin position="1"/>
        <end position="48"/>
    </location>
</feature>
<comment type="subcellular location">
    <subcellularLocation>
        <location evidence="1">Nucleus</location>
        <location evidence="1">Nucleolus</location>
    </subcellularLocation>
</comment>
<dbReference type="Proteomes" id="UP000198341">
    <property type="component" value="Chromosome 5"/>
</dbReference>
<comment type="similarity">
    <text evidence="5">Belongs to the UTP23/FCF1 family. FCF1 subfamily.</text>
</comment>
<dbReference type="InterPro" id="IPR002716">
    <property type="entry name" value="PIN_dom"/>
</dbReference>
<dbReference type="InterPro" id="IPR006984">
    <property type="entry name" value="Fcf1/UTP23"/>
</dbReference>
<evidence type="ECO:0000313" key="8">
    <source>
        <dbReference type="EMBL" id="CCO16423.1"/>
    </source>
</evidence>
<evidence type="ECO:0000259" key="7">
    <source>
        <dbReference type="SMART" id="SM00670"/>
    </source>
</evidence>
<dbReference type="RefSeq" id="XP_007512865.1">
    <property type="nucleotide sequence ID" value="XM_007512803.1"/>
</dbReference>
<name>K8F4K5_9CHLO</name>
<feature type="domain" description="PIN" evidence="7">
    <location>
        <begin position="74"/>
        <end position="173"/>
    </location>
</feature>
<dbReference type="CDD" id="cd09864">
    <property type="entry name" value="PIN_Fcf1-like"/>
    <property type="match status" value="1"/>
</dbReference>
<evidence type="ECO:0000313" key="9">
    <source>
        <dbReference type="Proteomes" id="UP000198341"/>
    </source>
</evidence>
<dbReference type="STRING" id="41875.K8F4K5"/>
<dbReference type="eggNOG" id="KOG3165">
    <property type="taxonomic scope" value="Eukaryota"/>
</dbReference>
<proteinExistence type="inferred from homology"/>
<dbReference type="AlphaFoldDB" id="K8F4K5"/>
<dbReference type="SMART" id="SM00670">
    <property type="entry name" value="PINc"/>
    <property type="match status" value="1"/>
</dbReference>
<feature type="compositionally biased region" description="Basic residues" evidence="6">
    <location>
        <begin position="1"/>
        <end position="13"/>
    </location>
</feature>
<dbReference type="GO" id="GO:0042274">
    <property type="term" value="P:ribosomal small subunit biogenesis"/>
    <property type="evidence" value="ECO:0007669"/>
    <property type="project" value="UniProtKB-ARBA"/>
</dbReference>
<dbReference type="GO" id="GO:0032040">
    <property type="term" value="C:small-subunit processome"/>
    <property type="evidence" value="ECO:0007669"/>
    <property type="project" value="InterPro"/>
</dbReference>
<gene>
    <name evidence="8" type="ORF">Bathy05g02230</name>
</gene>
<dbReference type="InterPro" id="IPR029060">
    <property type="entry name" value="PIN-like_dom_sf"/>
</dbReference>
<dbReference type="GeneID" id="19015726"/>
<evidence type="ECO:0000256" key="5">
    <source>
        <dbReference type="ARBA" id="ARBA00024026"/>
    </source>
</evidence>
<sequence length="208" mass="23850">MGKNVRKTKKFALTKRLLNPKDAKQQTRMNSGGQESHRSKNQFKSKENEMKIKRIEAVSSHMFNEHNASIKPPYSVLVDTNFINFSIKNKIDLVKGMMDCLYANCVPHVTDCVIGELEKLGTKYRVALRVAKDPRFVKLPCMHRGTYADDCIVDRCRKHRCYVVATCDTDLKRRLRKIPGVPIMYLQNHKYSVERLPAAGNIGNAPRL</sequence>
<organism evidence="8 9">
    <name type="scientific">Bathycoccus prasinos</name>
    <dbReference type="NCBI Taxonomy" id="41875"/>
    <lineage>
        <taxon>Eukaryota</taxon>
        <taxon>Viridiplantae</taxon>
        <taxon>Chlorophyta</taxon>
        <taxon>Mamiellophyceae</taxon>
        <taxon>Mamiellales</taxon>
        <taxon>Bathycoccaceae</taxon>
        <taxon>Bathycoccus</taxon>
    </lineage>
</organism>
<reference evidence="8 9" key="1">
    <citation type="submission" date="2011-10" db="EMBL/GenBank/DDBJ databases">
        <authorList>
            <person name="Genoscope - CEA"/>
        </authorList>
    </citation>
    <scope>NUCLEOTIDE SEQUENCE [LARGE SCALE GENOMIC DNA]</scope>
    <source>
        <strain evidence="8 9">RCC 1105</strain>
    </source>
</reference>
<accession>K8F4K5</accession>
<evidence type="ECO:0000256" key="1">
    <source>
        <dbReference type="ARBA" id="ARBA00004604"/>
    </source>
</evidence>
<dbReference type="SUPFAM" id="SSF88723">
    <property type="entry name" value="PIN domain-like"/>
    <property type="match status" value="1"/>
</dbReference>
<evidence type="ECO:0000256" key="4">
    <source>
        <dbReference type="ARBA" id="ARBA00023242"/>
    </source>
</evidence>
<dbReference type="Pfam" id="PF04900">
    <property type="entry name" value="Fcf1"/>
    <property type="match status" value="1"/>
</dbReference>
<keyword evidence="9" id="KW-1185">Reference proteome</keyword>
<dbReference type="PANTHER" id="PTHR12416">
    <property type="entry name" value="RRNA-PROCESSING PROTEIN UTP23 HOMOLOG"/>
    <property type="match status" value="1"/>
</dbReference>
<evidence type="ECO:0000256" key="2">
    <source>
        <dbReference type="ARBA" id="ARBA00022517"/>
    </source>
</evidence>
<protein>
    <submittedName>
        <fullName evidence="8">rRNA-processing protein FCF1 homolog</fullName>
    </submittedName>
</protein>
<dbReference type="OrthoDB" id="76105at2759"/>
<evidence type="ECO:0000256" key="6">
    <source>
        <dbReference type="SAM" id="MobiDB-lite"/>
    </source>
</evidence>
<keyword evidence="4" id="KW-0539">Nucleus</keyword>
<dbReference type="InterPro" id="IPR037503">
    <property type="entry name" value="Fcf1_PIN"/>
</dbReference>
<evidence type="ECO:0000256" key="3">
    <source>
        <dbReference type="ARBA" id="ARBA00022552"/>
    </source>
</evidence>
<keyword evidence="2" id="KW-0690">Ribosome biogenesis</keyword>
<dbReference type="FunFam" id="3.40.50.1010:FF:000004">
    <property type="entry name" value="rRNA-processing protein FCF1 homolog"/>
    <property type="match status" value="1"/>
</dbReference>
<dbReference type="KEGG" id="bpg:Bathy05g02230"/>
<dbReference type="GO" id="GO:0006364">
    <property type="term" value="P:rRNA processing"/>
    <property type="evidence" value="ECO:0007669"/>
    <property type="project" value="UniProtKB-KW"/>
</dbReference>
<keyword evidence="3" id="KW-0698">rRNA processing</keyword>
<dbReference type="Gene3D" id="3.40.50.1010">
    <property type="entry name" value="5'-nuclease"/>
    <property type="match status" value="1"/>
</dbReference>